<evidence type="ECO:0000313" key="2">
    <source>
        <dbReference type="Proteomes" id="UP001497680"/>
    </source>
</evidence>
<accession>A0ACC0DEQ9</accession>
<sequence length="358" mass="39015">MGSRSEPSPPRLYLRSFYAGRGMLGFSKSYAFILWFVFGGALVGFILARLQYLDIDGRFCPRVPASDGSTGFPSACYWVVHFKRYRAGMILHLSTSLPAGLLAVFQFVPGIRHRAITYHRIAGYTAITLAVVGNVGALMIADTAMGGDMATRAFVGLVALVTTATFGMAVYNVRRQQLDGHRAWMLRTWAYLGFIVSLRILQAIMTAVSTRWPSASRPVAIPCAELRYIYLADESREGGRVAPSAFDAFDGMYPACKETGTGPGIDTALVAVESRLGNDRGQTAAVLMSTFVAAGILALILHAVVVEIYLNLTPAETERLRRVSYERQLERGYKNPGSAGIVAQRFGDAHPWAPLEAT</sequence>
<dbReference type="Proteomes" id="UP001497680">
    <property type="component" value="Unassembled WGS sequence"/>
</dbReference>
<gene>
    <name evidence="1" type="ORF">F4821DRAFT_210715</name>
</gene>
<organism evidence="1 2">
    <name type="scientific">Hypoxylon rubiginosum</name>
    <dbReference type="NCBI Taxonomy" id="110542"/>
    <lineage>
        <taxon>Eukaryota</taxon>
        <taxon>Fungi</taxon>
        <taxon>Dikarya</taxon>
        <taxon>Ascomycota</taxon>
        <taxon>Pezizomycotina</taxon>
        <taxon>Sordariomycetes</taxon>
        <taxon>Xylariomycetidae</taxon>
        <taxon>Xylariales</taxon>
        <taxon>Hypoxylaceae</taxon>
        <taxon>Hypoxylon</taxon>
    </lineage>
</organism>
<comment type="caution">
    <text evidence="1">The sequence shown here is derived from an EMBL/GenBank/DDBJ whole genome shotgun (WGS) entry which is preliminary data.</text>
</comment>
<dbReference type="EMBL" id="MU394288">
    <property type="protein sequence ID" value="KAI6091043.1"/>
    <property type="molecule type" value="Genomic_DNA"/>
</dbReference>
<name>A0ACC0DEQ9_9PEZI</name>
<keyword evidence="2" id="KW-1185">Reference proteome</keyword>
<protein>
    <submittedName>
        <fullName evidence="1">Uncharacterized protein</fullName>
    </submittedName>
</protein>
<reference evidence="1 2" key="1">
    <citation type="journal article" date="2022" name="New Phytol.">
        <title>Ecological generalism drives hyperdiversity of secondary metabolite gene clusters in xylarialean endophytes.</title>
        <authorList>
            <person name="Franco M.E.E."/>
            <person name="Wisecaver J.H."/>
            <person name="Arnold A.E."/>
            <person name="Ju Y.M."/>
            <person name="Slot J.C."/>
            <person name="Ahrendt S."/>
            <person name="Moore L.P."/>
            <person name="Eastman K.E."/>
            <person name="Scott K."/>
            <person name="Konkel Z."/>
            <person name="Mondo S.J."/>
            <person name="Kuo A."/>
            <person name="Hayes R.D."/>
            <person name="Haridas S."/>
            <person name="Andreopoulos B."/>
            <person name="Riley R."/>
            <person name="LaButti K."/>
            <person name="Pangilinan J."/>
            <person name="Lipzen A."/>
            <person name="Amirebrahimi M."/>
            <person name="Yan J."/>
            <person name="Adam C."/>
            <person name="Keymanesh K."/>
            <person name="Ng V."/>
            <person name="Louie K."/>
            <person name="Northen T."/>
            <person name="Drula E."/>
            <person name="Henrissat B."/>
            <person name="Hsieh H.M."/>
            <person name="Youens-Clark K."/>
            <person name="Lutzoni F."/>
            <person name="Miadlikowska J."/>
            <person name="Eastwood D.C."/>
            <person name="Hamelin R.C."/>
            <person name="Grigoriev I.V."/>
            <person name="U'Ren J.M."/>
        </authorList>
    </citation>
    <scope>NUCLEOTIDE SEQUENCE [LARGE SCALE GENOMIC DNA]</scope>
    <source>
        <strain evidence="1 2">ER1909</strain>
    </source>
</reference>
<evidence type="ECO:0000313" key="1">
    <source>
        <dbReference type="EMBL" id="KAI6091043.1"/>
    </source>
</evidence>
<proteinExistence type="predicted"/>